<dbReference type="InterPro" id="IPR032599">
    <property type="entry name" value="YcdB/YcdC_rep_domain"/>
</dbReference>
<dbReference type="GeneID" id="90993884"/>
<protein>
    <submittedName>
        <fullName evidence="2">S-layer homology domain-containing protein</fullName>
    </submittedName>
</protein>
<dbReference type="Proteomes" id="UP000184114">
    <property type="component" value="Unassembled WGS sequence"/>
</dbReference>
<evidence type="ECO:0000313" key="2">
    <source>
        <dbReference type="EMBL" id="SHE82935.1"/>
    </source>
</evidence>
<accession>A0A1M4WNY9</accession>
<dbReference type="Pfam" id="PF00395">
    <property type="entry name" value="SLH"/>
    <property type="match status" value="1"/>
</dbReference>
<dbReference type="Pfam" id="PF16244">
    <property type="entry name" value="DUF4901"/>
    <property type="match status" value="2"/>
</dbReference>
<dbReference type="InterPro" id="IPR001119">
    <property type="entry name" value="SLH_dom"/>
</dbReference>
<evidence type="ECO:0000259" key="1">
    <source>
        <dbReference type="PROSITE" id="PS51272"/>
    </source>
</evidence>
<dbReference type="RefSeq" id="WP_072975887.1">
    <property type="nucleotide sequence ID" value="NZ_FQTY01000007.1"/>
</dbReference>
<evidence type="ECO:0000313" key="3">
    <source>
        <dbReference type="Proteomes" id="UP000184114"/>
    </source>
</evidence>
<sequence>MKKAKLKVLMFVMILTLLITSIPLNGFAEEDSLNKNIQKVKALLKIGDEYDYFDKHQYERSSDKKVTSLSWSNKDKHISVDIDEDGNIVGYWKNERTINRNTKPFRFPKITKKQGEKVARDFIKKLYPDILDKIIYQDEDNAAYIRNDLREYNYSFTRVEKDIPFYGNNVYISVDTQTGEVNSFNINWEKDLKFEDAKNIISKDEAKKIYKDNMDLELLYKVKETDKNMKSYLAYSVKETDKTVDAKTKDMISTSYIATYPVYGGMSHRNMEKISIEEENKLINSKKIIGRKESSEKIINTFKLGKEYEIERHKLLGDKEKDIYIWEVMIMKRVGNHGSGTGMSVNAKTGEIIDFSDPGSWNDAENEEPKYSKEELLEKAKKLIKNNNPENYKKLEYIGDEDTSSFYNEKNMSSFLFVRKENDLKVENHGYRIVFNNVTGKVQSYNFNWSDLEFESPNNIIEKDEAKEILLGDKELVLEYQLENSEKEKKNVKLVYDFKDRYLAVNAKNGEIIENRRLMEKAAIKGYKDIENSFAKNQINKLQEYIVLFEGEEFKPKQEITQKEFVQLLGQTKYRHYFYEETDYIYERFVDEGILKEEEKNMGGKVTREEAIKYIVRAFGQEPLEDLKGIYKLEYDDADKISTKLKGHIAIAEGLGLISGKGNFRPKDNLTREEAVVLIYNILNRDI</sequence>
<feature type="domain" description="SLH" evidence="1">
    <location>
        <begin position="632"/>
        <end position="687"/>
    </location>
</feature>
<dbReference type="AlphaFoldDB" id="A0A1M4WNY9"/>
<gene>
    <name evidence="2" type="ORF">SAMN02745784_01955</name>
</gene>
<dbReference type="EMBL" id="FQTY01000007">
    <property type="protein sequence ID" value="SHE82935.1"/>
    <property type="molecule type" value="Genomic_DNA"/>
</dbReference>
<keyword evidence="3" id="KW-1185">Reference proteome</keyword>
<name>A0A1M4WNY9_9FIRM</name>
<organism evidence="2 3">
    <name type="scientific">Tissierella praeacuta DSM 18095</name>
    <dbReference type="NCBI Taxonomy" id="1123404"/>
    <lineage>
        <taxon>Bacteria</taxon>
        <taxon>Bacillati</taxon>
        <taxon>Bacillota</taxon>
        <taxon>Tissierellia</taxon>
        <taxon>Tissierellales</taxon>
        <taxon>Tissierellaceae</taxon>
        <taxon>Tissierella</taxon>
    </lineage>
</organism>
<proteinExistence type="predicted"/>
<reference evidence="3" key="1">
    <citation type="submission" date="2016-11" db="EMBL/GenBank/DDBJ databases">
        <authorList>
            <person name="Varghese N."/>
            <person name="Submissions S."/>
        </authorList>
    </citation>
    <scope>NUCLEOTIDE SEQUENCE [LARGE SCALE GENOMIC DNA]</scope>
    <source>
        <strain evidence="3">DSM 18095</strain>
    </source>
</reference>
<dbReference type="PROSITE" id="PS51272">
    <property type="entry name" value="SLH"/>
    <property type="match status" value="1"/>
</dbReference>
<dbReference type="STRING" id="1123404.SAMN02745784_01955"/>